<dbReference type="AlphaFoldDB" id="A0A1N7G072"/>
<feature type="region of interest" description="Disordered" evidence="1">
    <location>
        <begin position="1"/>
        <end position="30"/>
    </location>
</feature>
<organism evidence="3 4">
    <name type="scientific">Natronorubrum daqingense</name>
    <dbReference type="NCBI Taxonomy" id="588898"/>
    <lineage>
        <taxon>Archaea</taxon>
        <taxon>Methanobacteriati</taxon>
        <taxon>Methanobacteriota</taxon>
        <taxon>Stenosarchaea group</taxon>
        <taxon>Halobacteria</taxon>
        <taxon>Halobacteriales</taxon>
        <taxon>Natrialbaceae</taxon>
        <taxon>Natronorubrum</taxon>
    </lineage>
</organism>
<evidence type="ECO:0000313" key="4">
    <source>
        <dbReference type="Proteomes" id="UP000185687"/>
    </source>
</evidence>
<dbReference type="RefSeq" id="WP_076584045.1">
    <property type="nucleotide sequence ID" value="NZ_CP019329.1"/>
</dbReference>
<proteinExistence type="predicted"/>
<sequence>MTNSETRDSPTQTTREHLPPEEARASKYPKLENGATMGTICEYEVDDWSWVIITDLPDKTWGDVFDEDDDRADEKVVRFLNLEKLTDDEFRLLEGCVGCYEHVDTARQFTDHEGAGNYVRRSDFLEKFKPLGPFHPEHSNNSEGDR</sequence>
<evidence type="ECO:0000313" key="2">
    <source>
        <dbReference type="EMBL" id="APX98601.1"/>
    </source>
</evidence>
<feature type="compositionally biased region" description="Basic and acidic residues" evidence="1">
    <location>
        <begin position="1"/>
        <end position="25"/>
    </location>
</feature>
<protein>
    <submittedName>
        <fullName evidence="3">Uncharacterized protein</fullName>
    </submittedName>
</protein>
<geneLocation type="plasmid" evidence="2">
    <name>unnamed2</name>
</geneLocation>
<dbReference type="OrthoDB" id="200371at2157"/>
<gene>
    <name evidence="2" type="ORF">BB347_18040</name>
    <name evidence="3" type="ORF">SAMN05421809_3623</name>
</gene>
<dbReference type="Proteomes" id="UP000185687">
    <property type="component" value="Unassembled WGS sequence"/>
</dbReference>
<dbReference type="EMBL" id="FTNP01000008">
    <property type="protein sequence ID" value="SIS05935.1"/>
    <property type="molecule type" value="Genomic_DNA"/>
</dbReference>
<dbReference type="Proteomes" id="UP000187321">
    <property type="component" value="Plasmid unnamed2"/>
</dbReference>
<evidence type="ECO:0000313" key="5">
    <source>
        <dbReference type="Proteomes" id="UP000187321"/>
    </source>
</evidence>
<name>A0A1N7G072_9EURY</name>
<evidence type="ECO:0000313" key="3">
    <source>
        <dbReference type="EMBL" id="SIS05935.1"/>
    </source>
</evidence>
<dbReference type="EMBL" id="CP019329">
    <property type="protein sequence ID" value="APX98601.1"/>
    <property type="molecule type" value="Genomic_DNA"/>
</dbReference>
<accession>A0A1N7G072</accession>
<evidence type="ECO:0000256" key="1">
    <source>
        <dbReference type="SAM" id="MobiDB-lite"/>
    </source>
</evidence>
<reference evidence="3 4" key="2">
    <citation type="submission" date="2017-01" db="EMBL/GenBank/DDBJ databases">
        <authorList>
            <person name="Mah S.A."/>
            <person name="Swanson W.J."/>
            <person name="Moy G.W."/>
            <person name="Vacquier V.D."/>
        </authorList>
    </citation>
    <scope>NUCLEOTIDE SEQUENCE [LARGE SCALE GENOMIC DNA]</scope>
    <source>
        <strain evidence="3 4">CGMCC 1.8909</strain>
    </source>
</reference>
<keyword evidence="4" id="KW-1185">Reference proteome</keyword>
<dbReference type="KEGG" id="hda:BB347_18040"/>
<dbReference type="GeneID" id="30957885"/>
<reference evidence="2 5" key="1">
    <citation type="submission" date="2017-01" db="EMBL/GenBank/DDBJ databases">
        <title>Complete genome sequence of Haloterrigena daqingensis type strain (JX313T).</title>
        <authorList>
            <person name="Shuang W."/>
        </authorList>
    </citation>
    <scope>NUCLEOTIDE SEQUENCE [LARGE SCALE GENOMIC DNA]</scope>
    <source>
        <strain evidence="5">JX313</strain>
        <strain evidence="2">JX313T</strain>
        <plasmid evidence="5">Plasmid unnamed2</plasmid>
        <plasmid evidence="2">unnamed2</plasmid>
    </source>
</reference>
<keyword evidence="2" id="KW-0614">Plasmid</keyword>